<protein>
    <recommendedName>
        <fullName evidence="3">Transposase IS204/IS1001/IS1096/IS1165 DDE domain-containing protein</fullName>
    </recommendedName>
</protein>
<evidence type="ECO:0008006" key="3">
    <source>
        <dbReference type="Google" id="ProtNLM"/>
    </source>
</evidence>
<evidence type="ECO:0000313" key="2">
    <source>
        <dbReference type="Proteomes" id="UP000502117"/>
    </source>
</evidence>
<accession>A0A6G7LY93</accession>
<reference evidence="1 2" key="1">
    <citation type="submission" date="2019-11" db="EMBL/GenBank/DDBJ databases">
        <title>Complete Genome Sequence of Shewanella chilikensis Strain DC57, Isolated from Corroded Seal Rings at a floating production facility in Australia.</title>
        <authorList>
            <person name="Salgar-Chaparro S.J."/>
            <person name="Castillo-Villamizar G.A."/>
            <person name="Poehlein A."/>
            <person name="Daniel R."/>
            <person name="Machuca L."/>
        </authorList>
    </citation>
    <scope>NUCLEOTIDE SEQUENCE [LARGE SCALE GENOMIC DNA]</scope>
    <source>
        <strain evidence="1 2">DC57</strain>
    </source>
</reference>
<dbReference type="Proteomes" id="UP000502117">
    <property type="component" value="Chromosome"/>
</dbReference>
<dbReference type="KEGG" id="schk:GII14_12265"/>
<name>A0A6G7LY93_9GAMM</name>
<gene>
    <name evidence="1" type="ORF">GII14_12265</name>
</gene>
<organism evidence="1 2">
    <name type="scientific">Shewanella chilikensis</name>
    <dbReference type="NCBI Taxonomy" id="558541"/>
    <lineage>
        <taxon>Bacteria</taxon>
        <taxon>Pseudomonadati</taxon>
        <taxon>Pseudomonadota</taxon>
        <taxon>Gammaproteobacteria</taxon>
        <taxon>Alteromonadales</taxon>
        <taxon>Shewanellaceae</taxon>
        <taxon>Shewanella</taxon>
    </lineage>
</organism>
<proteinExistence type="predicted"/>
<sequence>MHGIVASAVHPLHTCRMEGMNNKIKLLKQWAKANGIPNTSL</sequence>
<dbReference type="AlphaFoldDB" id="A0A6G7LY93"/>
<dbReference type="EMBL" id="CP045857">
    <property type="protein sequence ID" value="QIJ06759.1"/>
    <property type="molecule type" value="Genomic_DNA"/>
</dbReference>
<evidence type="ECO:0000313" key="1">
    <source>
        <dbReference type="EMBL" id="QIJ06759.1"/>
    </source>
</evidence>